<gene>
    <name evidence="5" type="ORF">HMPREF0397_0346</name>
</gene>
<name>D5RAW1_FUSN2</name>
<reference evidence="5 6" key="1">
    <citation type="submission" date="2010-04" db="EMBL/GenBank/DDBJ databases">
        <authorList>
            <person name="Qin X."/>
            <person name="Bachman B."/>
            <person name="Battles P."/>
            <person name="Bell A."/>
            <person name="Bess C."/>
            <person name="Bickham C."/>
            <person name="Chaboub L."/>
            <person name="Chen D."/>
            <person name="Coyle M."/>
            <person name="Deiros D.R."/>
            <person name="Dinh H."/>
            <person name="Forbes L."/>
            <person name="Fowler G."/>
            <person name="Francisco L."/>
            <person name="Fu Q."/>
            <person name="Gubbala S."/>
            <person name="Hale W."/>
            <person name="Han Y."/>
            <person name="Hemphill L."/>
            <person name="Highlander S.K."/>
            <person name="Hirani K."/>
            <person name="Hogues M."/>
            <person name="Jackson L."/>
            <person name="Jakkamsetti A."/>
            <person name="Javaid M."/>
            <person name="Jiang H."/>
            <person name="Korchina V."/>
            <person name="Kovar C."/>
            <person name="Lara F."/>
            <person name="Lee S."/>
            <person name="Mata R."/>
            <person name="Mathew T."/>
            <person name="Moen C."/>
            <person name="Morales K."/>
            <person name="Munidasa M."/>
            <person name="Nazareth L."/>
            <person name="Ngo R."/>
            <person name="Nguyen L."/>
            <person name="Okwuonu G."/>
            <person name="Ongeri F."/>
            <person name="Patil S."/>
            <person name="Petrosino J."/>
            <person name="Pham C."/>
            <person name="Pham P."/>
            <person name="Pu L.-L."/>
            <person name="Puazo M."/>
            <person name="Raj R."/>
            <person name="Reid J."/>
            <person name="Rouhana J."/>
            <person name="Saada N."/>
            <person name="Shang Y."/>
            <person name="Simmons D."/>
            <person name="Thornton R."/>
            <person name="Warren J."/>
            <person name="Weissenberger G."/>
            <person name="Zhang J."/>
            <person name="Zhang L."/>
            <person name="Zhou C."/>
            <person name="Zhu D."/>
            <person name="Muzny D."/>
            <person name="Worley K."/>
            <person name="Gibbs R."/>
        </authorList>
    </citation>
    <scope>NUCLEOTIDE SEQUENCE [LARGE SCALE GENOMIC DNA]</scope>
    <source>
        <strain evidence="6">ATCC 23726 / VPI 4351</strain>
    </source>
</reference>
<comment type="caution">
    <text evidence="5">The sequence shown here is derived from an EMBL/GenBank/DDBJ whole genome shotgun (WGS) entry which is preliminary data.</text>
</comment>
<evidence type="ECO:0000313" key="6">
    <source>
        <dbReference type="Proteomes" id="UP000003643"/>
    </source>
</evidence>
<sequence length="48" mass="5604">MIFLRGKGIIIAKKDIEEADRYITIFMEDYGKVSTVIKGIRKSKKRDK</sequence>
<dbReference type="InterPro" id="IPR022572">
    <property type="entry name" value="DNA_rep/recomb_RecO_N"/>
</dbReference>
<feature type="domain" description="DNA replication/recombination mediator RecO N-terminal" evidence="4">
    <location>
        <begin position="1"/>
        <end position="46"/>
    </location>
</feature>
<dbReference type="PANTHER" id="PTHR33991">
    <property type="entry name" value="DNA REPAIR PROTEIN RECO"/>
    <property type="match status" value="1"/>
</dbReference>
<evidence type="ECO:0000256" key="1">
    <source>
        <dbReference type="ARBA" id="ARBA00022763"/>
    </source>
</evidence>
<dbReference type="Proteomes" id="UP000003643">
    <property type="component" value="Unassembled WGS sequence"/>
</dbReference>
<proteinExistence type="predicted"/>
<dbReference type="GO" id="GO:0006302">
    <property type="term" value="P:double-strand break repair"/>
    <property type="evidence" value="ECO:0007669"/>
    <property type="project" value="TreeGrafter"/>
</dbReference>
<evidence type="ECO:0000256" key="2">
    <source>
        <dbReference type="ARBA" id="ARBA00023172"/>
    </source>
</evidence>
<keyword evidence="3" id="KW-0234">DNA repair</keyword>
<dbReference type="GO" id="GO:0006310">
    <property type="term" value="P:DNA recombination"/>
    <property type="evidence" value="ECO:0007669"/>
    <property type="project" value="UniProtKB-KW"/>
</dbReference>
<evidence type="ECO:0000256" key="3">
    <source>
        <dbReference type="ARBA" id="ARBA00023204"/>
    </source>
</evidence>
<keyword evidence="2" id="KW-0233">DNA recombination</keyword>
<dbReference type="SUPFAM" id="SSF50249">
    <property type="entry name" value="Nucleic acid-binding proteins"/>
    <property type="match status" value="1"/>
</dbReference>
<organism evidence="5 6">
    <name type="scientific">Fusobacterium nucleatum subsp. nucleatum (strain ATCC 23726 / VPI 4351)</name>
    <dbReference type="NCBI Taxonomy" id="525283"/>
    <lineage>
        <taxon>Bacteria</taxon>
        <taxon>Fusobacteriati</taxon>
        <taxon>Fusobacteriota</taxon>
        <taxon>Fusobacteriia</taxon>
        <taxon>Fusobacteriales</taxon>
        <taxon>Fusobacteriaceae</taxon>
        <taxon>Fusobacterium</taxon>
    </lineage>
</organism>
<dbReference type="GO" id="GO:0043590">
    <property type="term" value="C:bacterial nucleoid"/>
    <property type="evidence" value="ECO:0007669"/>
    <property type="project" value="TreeGrafter"/>
</dbReference>
<keyword evidence="1" id="KW-0227">DNA damage</keyword>
<dbReference type="Pfam" id="PF11967">
    <property type="entry name" value="RecO_N"/>
    <property type="match status" value="1"/>
</dbReference>
<feature type="non-terminal residue" evidence="5">
    <location>
        <position position="48"/>
    </location>
</feature>
<evidence type="ECO:0000313" key="5">
    <source>
        <dbReference type="EMBL" id="EFG96028.1"/>
    </source>
</evidence>
<dbReference type="EMBL" id="ADVK01000012">
    <property type="protein sequence ID" value="EFG96028.1"/>
    <property type="molecule type" value="Genomic_DNA"/>
</dbReference>
<accession>D5RAW1</accession>
<dbReference type="InterPro" id="IPR012340">
    <property type="entry name" value="NA-bd_OB-fold"/>
</dbReference>
<dbReference type="InterPro" id="IPR003717">
    <property type="entry name" value="RecO"/>
</dbReference>
<dbReference type="AlphaFoldDB" id="D5RAW1"/>
<dbReference type="PANTHER" id="PTHR33991:SF1">
    <property type="entry name" value="DNA REPAIR PROTEIN RECO"/>
    <property type="match status" value="1"/>
</dbReference>
<evidence type="ECO:0000259" key="4">
    <source>
        <dbReference type="Pfam" id="PF11967"/>
    </source>
</evidence>
<dbReference type="RefSeq" id="WP_005902098.1">
    <property type="nucleotide sequence ID" value="NZ_ADVK01000012.1"/>
</dbReference>
<dbReference type="NCBIfam" id="TIGR00613">
    <property type="entry name" value="reco"/>
    <property type="match status" value="1"/>
</dbReference>
<protein>
    <recommendedName>
        <fullName evidence="4">DNA replication/recombination mediator RecO N-terminal domain-containing protein</fullName>
    </recommendedName>
</protein>
<dbReference type="Gene3D" id="2.40.50.140">
    <property type="entry name" value="Nucleic acid-binding proteins"/>
    <property type="match status" value="1"/>
</dbReference>